<evidence type="ECO:0000256" key="1">
    <source>
        <dbReference type="ARBA" id="ARBA00004817"/>
    </source>
</evidence>
<evidence type="ECO:0000256" key="2">
    <source>
        <dbReference type="ARBA" id="ARBA00012404"/>
    </source>
</evidence>
<dbReference type="SMART" id="SM00830">
    <property type="entry name" value="CM_2"/>
    <property type="match status" value="1"/>
</dbReference>
<evidence type="ECO:0000259" key="6">
    <source>
        <dbReference type="PROSITE" id="PS51168"/>
    </source>
</evidence>
<evidence type="ECO:0000256" key="5">
    <source>
        <dbReference type="SAM" id="Phobius"/>
    </source>
</evidence>
<gene>
    <name evidence="7" type="primary">pheA2</name>
    <name evidence="7" type="ORF">OPDIPICF_03156</name>
</gene>
<comment type="pathway">
    <text evidence="1">Metabolic intermediate biosynthesis; prephenate biosynthesis; prephenate from chorismate: step 1/1.</text>
</comment>
<dbReference type="GO" id="GO:0004106">
    <property type="term" value="F:chorismate mutase activity"/>
    <property type="evidence" value="ECO:0007669"/>
    <property type="project" value="UniProtKB-EC"/>
</dbReference>
<dbReference type="NCBIfam" id="TIGR01806">
    <property type="entry name" value="CM_mono2"/>
    <property type="match status" value="1"/>
</dbReference>
<dbReference type="EC" id="5.4.99.5" evidence="2"/>
<keyword evidence="5" id="KW-0812">Transmembrane</keyword>
<dbReference type="AlphaFoldDB" id="A0A5S9QZV7"/>
<feature type="transmembrane region" description="Helical" evidence="5">
    <location>
        <begin position="32"/>
        <end position="49"/>
    </location>
</feature>
<dbReference type="InterPro" id="IPR051331">
    <property type="entry name" value="Chorismate_mutase-related"/>
</dbReference>
<dbReference type="InterPro" id="IPR036979">
    <property type="entry name" value="CM_dom_sf"/>
</dbReference>
<dbReference type="InterPro" id="IPR002701">
    <property type="entry name" value="CM_II_prokaryot"/>
</dbReference>
<protein>
    <recommendedName>
        <fullName evidence="2">chorismate mutase</fullName>
        <ecNumber evidence="2">5.4.99.5</ecNumber>
    </recommendedName>
</protein>
<evidence type="ECO:0000313" key="8">
    <source>
        <dbReference type="Proteomes" id="UP000441399"/>
    </source>
</evidence>
<dbReference type="UniPathway" id="UPA00120">
    <property type="reaction ID" value="UER00203"/>
</dbReference>
<dbReference type="PANTHER" id="PTHR38041">
    <property type="entry name" value="CHORISMATE MUTASE"/>
    <property type="match status" value="1"/>
</dbReference>
<accession>A0A5S9QZV7</accession>
<keyword evidence="4 7" id="KW-0413">Isomerase</keyword>
<dbReference type="OrthoDB" id="8445094at2"/>
<name>A0A5S9QZV7_9GAMM</name>
<dbReference type="InterPro" id="IPR036263">
    <property type="entry name" value="Chorismate_II_sf"/>
</dbReference>
<dbReference type="Pfam" id="PF01817">
    <property type="entry name" value="CM_2"/>
    <property type="match status" value="1"/>
</dbReference>
<reference evidence="7 8" key="1">
    <citation type="submission" date="2019-11" db="EMBL/GenBank/DDBJ databases">
        <authorList>
            <person name="Holert J."/>
        </authorList>
    </citation>
    <scope>NUCLEOTIDE SEQUENCE [LARGE SCALE GENOMIC DNA]</scope>
    <source>
        <strain evidence="7">SB11_3</strain>
    </source>
</reference>
<evidence type="ECO:0000313" key="7">
    <source>
        <dbReference type="EMBL" id="CAA0124565.1"/>
    </source>
</evidence>
<dbReference type="Proteomes" id="UP000441399">
    <property type="component" value="Unassembled WGS sequence"/>
</dbReference>
<dbReference type="PANTHER" id="PTHR38041:SF2">
    <property type="entry name" value="SECRETED CHORISMATE MUTASE"/>
    <property type="match status" value="1"/>
</dbReference>
<keyword evidence="5" id="KW-0472">Membrane</keyword>
<dbReference type="InterPro" id="IPR008240">
    <property type="entry name" value="Chorismate_mutase_periplasmic"/>
</dbReference>
<keyword evidence="8" id="KW-1185">Reference proteome</keyword>
<keyword evidence="5" id="KW-1133">Transmembrane helix</keyword>
<dbReference type="GO" id="GO:0009697">
    <property type="term" value="P:salicylic acid biosynthetic process"/>
    <property type="evidence" value="ECO:0007669"/>
    <property type="project" value="TreeGrafter"/>
</dbReference>
<organism evidence="7 8">
    <name type="scientific">BD1-7 clade bacterium</name>
    <dbReference type="NCBI Taxonomy" id="2029982"/>
    <lineage>
        <taxon>Bacteria</taxon>
        <taxon>Pseudomonadati</taxon>
        <taxon>Pseudomonadota</taxon>
        <taxon>Gammaproteobacteria</taxon>
        <taxon>Cellvibrionales</taxon>
        <taxon>Spongiibacteraceae</taxon>
        <taxon>BD1-7 clade</taxon>
    </lineage>
</organism>
<evidence type="ECO:0000256" key="4">
    <source>
        <dbReference type="ARBA" id="ARBA00023235"/>
    </source>
</evidence>
<dbReference type="Gene3D" id="1.20.59.10">
    <property type="entry name" value="Chorismate mutase"/>
    <property type="match status" value="1"/>
</dbReference>
<dbReference type="GO" id="GO:0046417">
    <property type="term" value="P:chorismate metabolic process"/>
    <property type="evidence" value="ECO:0007669"/>
    <property type="project" value="InterPro"/>
</dbReference>
<sequence>MSTSIFAVTRCPVDTLLVSDSTRYVYLKPTRLRLLMIVTMLFFPCSSWASEWSGVFSLMHQRLGWMQAVAVDKAHAHKPIEDIARETKVLASSVASAQKAGLDAESTRHFFQTQIAVAKAIQYRWMAEYVVSGAPKSEYSLQKDIRPKLIDLGHSMVASIAVALSQEGALTAQDLTAFENTLSLPMLHDGDKKALFESLRAIRLQDHR</sequence>
<dbReference type="SUPFAM" id="SSF48600">
    <property type="entry name" value="Chorismate mutase II"/>
    <property type="match status" value="1"/>
</dbReference>
<keyword evidence="3" id="KW-0732">Signal</keyword>
<dbReference type="PROSITE" id="PS51168">
    <property type="entry name" value="CHORISMATE_MUT_2"/>
    <property type="match status" value="1"/>
</dbReference>
<proteinExistence type="predicted"/>
<dbReference type="EMBL" id="CACSIO010000060">
    <property type="protein sequence ID" value="CAA0124565.1"/>
    <property type="molecule type" value="Genomic_DNA"/>
</dbReference>
<feature type="domain" description="Chorismate mutase" evidence="6">
    <location>
        <begin position="21"/>
        <end position="126"/>
    </location>
</feature>
<evidence type="ECO:0000256" key="3">
    <source>
        <dbReference type="ARBA" id="ARBA00022729"/>
    </source>
</evidence>